<dbReference type="HOGENOM" id="CLU_038469_0_0_11"/>
<dbReference type="Gene3D" id="2.30.320.10">
    <property type="entry name" value="YwqG-like"/>
    <property type="match status" value="1"/>
</dbReference>
<dbReference type="EMBL" id="AOPY01001534">
    <property type="protein sequence ID" value="EPJ36897.1"/>
    <property type="molecule type" value="Genomic_DNA"/>
</dbReference>
<dbReference type="PATRIC" id="fig|1283301.3.peg.6015"/>
<feature type="region of interest" description="Disordered" evidence="1">
    <location>
        <begin position="1"/>
        <end position="21"/>
    </location>
</feature>
<organism evidence="2 3">
    <name type="scientific">Streptomyces afghaniensis 772</name>
    <dbReference type="NCBI Taxonomy" id="1283301"/>
    <lineage>
        <taxon>Bacteria</taxon>
        <taxon>Bacillati</taxon>
        <taxon>Actinomycetota</taxon>
        <taxon>Actinomycetes</taxon>
        <taxon>Kitasatosporales</taxon>
        <taxon>Streptomycetaceae</taxon>
        <taxon>Streptomyces</taxon>
    </lineage>
</organism>
<name>S4MTE6_9ACTN</name>
<dbReference type="Proteomes" id="UP000015001">
    <property type="component" value="Unassembled WGS sequence"/>
</dbReference>
<evidence type="ECO:0000256" key="1">
    <source>
        <dbReference type="SAM" id="MobiDB-lite"/>
    </source>
</evidence>
<sequence length="303" mass="33573">MHPRAGAPTTGDSSIGGPLLWPADEPWPTCPDHSGPWQRGVVPDDVRLRRRILDEAWSRPRADGADLLTAEERVIVDRAEKRRRVPQENDEALMVPVAQLYARDVPGLPRPDGRDVLQVLWCAADHAGDYLPRTVLRWRTATDVTERLAATPQPSVIGKGNFLPEPCVLHPEQVTEYPAPHELPEELADRIEAWEDSQGVVYQYDLAVAPGCKVAGHAPWSFTDPFPMACAECGSDVMPLLYVKGSEWDGGSLSWRPVEDVDRTGPGLRRPGNATQLTIGRGYGMQIYLCTASYDHPHLQNLQ</sequence>
<evidence type="ECO:0000313" key="2">
    <source>
        <dbReference type="EMBL" id="EPJ36897.1"/>
    </source>
</evidence>
<keyword evidence="3" id="KW-1185">Reference proteome</keyword>
<dbReference type="AlphaFoldDB" id="S4MTE6"/>
<reference evidence="2 3" key="1">
    <citation type="submission" date="2013-02" db="EMBL/GenBank/DDBJ databases">
        <title>Draft Genome Sequence of Streptomyces afghaniensis, Which Produces Compounds of the Julimycin B-Complex.</title>
        <authorList>
            <person name="Gruening B.A."/>
            <person name="Praeg A."/>
            <person name="Erxleben A."/>
            <person name="Guenther S."/>
            <person name="Fiedler H.-P."/>
            <person name="Goodfellow M."/>
            <person name="Mueller M."/>
        </authorList>
    </citation>
    <scope>NUCLEOTIDE SEQUENCE [LARGE SCALE GENOMIC DNA]</scope>
    <source>
        <strain evidence="2 3">772</strain>
    </source>
</reference>
<gene>
    <name evidence="2" type="ORF">STAFG_6055</name>
</gene>
<evidence type="ECO:0000313" key="3">
    <source>
        <dbReference type="Proteomes" id="UP000015001"/>
    </source>
</evidence>
<proteinExistence type="predicted"/>
<protein>
    <submittedName>
        <fullName evidence="2">Uncharacterized protein</fullName>
    </submittedName>
</protein>
<accession>S4MTE6</accession>
<comment type="caution">
    <text evidence="2">The sequence shown here is derived from an EMBL/GenBank/DDBJ whole genome shotgun (WGS) entry which is preliminary data.</text>
</comment>